<dbReference type="SUPFAM" id="SSF144232">
    <property type="entry name" value="HIT/MYND zinc finger-like"/>
    <property type="match status" value="1"/>
</dbReference>
<dbReference type="Proteomes" id="UP000001861">
    <property type="component" value="Unassembled WGS sequence"/>
</dbReference>
<evidence type="ECO:0000256" key="3">
    <source>
        <dbReference type="ARBA" id="ARBA00022833"/>
    </source>
</evidence>
<evidence type="ECO:0000313" key="6">
    <source>
        <dbReference type="EMBL" id="EFI28513.1"/>
    </source>
</evidence>
<organism evidence="6 7">
    <name type="scientific">Coprinopsis cinerea (strain Okayama-7 / 130 / ATCC MYA-4618 / FGSC 9003)</name>
    <name type="common">Inky cap fungus</name>
    <name type="synonym">Hormographiella aspergillata</name>
    <dbReference type="NCBI Taxonomy" id="240176"/>
    <lineage>
        <taxon>Eukaryota</taxon>
        <taxon>Fungi</taxon>
        <taxon>Dikarya</taxon>
        <taxon>Basidiomycota</taxon>
        <taxon>Agaricomycotina</taxon>
        <taxon>Agaricomycetes</taxon>
        <taxon>Agaricomycetidae</taxon>
        <taxon>Agaricales</taxon>
        <taxon>Agaricineae</taxon>
        <taxon>Psathyrellaceae</taxon>
        <taxon>Coprinopsis</taxon>
    </lineage>
</organism>
<dbReference type="VEuPathDB" id="FungiDB:CC1G_14045"/>
<dbReference type="Gene3D" id="6.10.140.2220">
    <property type="match status" value="1"/>
</dbReference>
<evidence type="ECO:0000256" key="1">
    <source>
        <dbReference type="ARBA" id="ARBA00022723"/>
    </source>
</evidence>
<dbReference type="PROSITE" id="PS50865">
    <property type="entry name" value="ZF_MYND_2"/>
    <property type="match status" value="1"/>
</dbReference>
<feature type="domain" description="MYND-type" evidence="5">
    <location>
        <begin position="1"/>
        <end position="42"/>
    </location>
</feature>
<comment type="caution">
    <text evidence="6">The sequence shown here is derived from an EMBL/GenBank/DDBJ whole genome shotgun (WGS) entry which is preliminary data.</text>
</comment>
<dbReference type="HOGENOM" id="CLU_1098437_0_0_1"/>
<dbReference type="RefSeq" id="XP_002912007.1">
    <property type="nucleotide sequence ID" value="XM_002911961.1"/>
</dbReference>
<accession>D6RL21</accession>
<reference evidence="6 7" key="1">
    <citation type="journal article" date="2010" name="Proc. Natl. Acad. Sci. U.S.A.">
        <title>Insights into evolution of multicellular fungi from the assembled chromosomes of the mushroom Coprinopsis cinerea (Coprinus cinereus).</title>
        <authorList>
            <person name="Stajich J.E."/>
            <person name="Wilke S.K."/>
            <person name="Ahren D."/>
            <person name="Au C.H."/>
            <person name="Birren B.W."/>
            <person name="Borodovsky M."/>
            <person name="Burns C."/>
            <person name="Canback B."/>
            <person name="Casselton L.A."/>
            <person name="Cheng C.K."/>
            <person name="Deng J."/>
            <person name="Dietrich F.S."/>
            <person name="Fargo D.C."/>
            <person name="Farman M.L."/>
            <person name="Gathman A.C."/>
            <person name="Goldberg J."/>
            <person name="Guigo R."/>
            <person name="Hoegger P.J."/>
            <person name="Hooker J.B."/>
            <person name="Huggins A."/>
            <person name="James T.Y."/>
            <person name="Kamada T."/>
            <person name="Kilaru S."/>
            <person name="Kodira C."/>
            <person name="Kues U."/>
            <person name="Kupfer D."/>
            <person name="Kwan H.S."/>
            <person name="Lomsadze A."/>
            <person name="Li W."/>
            <person name="Lilly W.W."/>
            <person name="Ma L.J."/>
            <person name="Mackey A.J."/>
            <person name="Manning G."/>
            <person name="Martin F."/>
            <person name="Muraguchi H."/>
            <person name="Natvig D.O."/>
            <person name="Palmerini H."/>
            <person name="Ramesh M.A."/>
            <person name="Rehmeyer C.J."/>
            <person name="Roe B.A."/>
            <person name="Shenoy N."/>
            <person name="Stanke M."/>
            <person name="Ter-Hovhannisyan V."/>
            <person name="Tunlid A."/>
            <person name="Velagapudi R."/>
            <person name="Vision T.J."/>
            <person name="Zeng Q."/>
            <person name="Zolan M.E."/>
            <person name="Pukkila P.J."/>
        </authorList>
    </citation>
    <scope>NUCLEOTIDE SEQUENCE [LARGE SCALE GENOMIC DNA]</scope>
    <source>
        <strain evidence="7">Okayama-7 / 130 / ATCC MYA-4618 / FGSC 9003</strain>
    </source>
</reference>
<dbReference type="GO" id="GO:0008270">
    <property type="term" value="F:zinc ion binding"/>
    <property type="evidence" value="ECO:0007669"/>
    <property type="project" value="UniProtKB-KW"/>
</dbReference>
<keyword evidence="2 4" id="KW-0863">Zinc-finger</keyword>
<dbReference type="AlphaFoldDB" id="D6RL21"/>
<sequence>MSHLTAETSSVESKVCSGCRNVVYCSEGCQIADWVHRHHYECDGMRHQRLARVEDGLDYTPKLRHLHTRFTWMYFLRAASSLEEHYHRLRNISSIQDSTSSTQNTNSYSGTPSPTSEFIAVLDTTMNLLNAPAIPALSSIRVVDLDVYAERRKVATVEGCVFGEARCKALVDDVRREGRSENDKDKCFSLDDSRYQNRQSAADSDDHCNYRLIESIFTYNHQWRICVLAEMRRGYPPYDVTVWVPGRSFVRFE</sequence>
<evidence type="ECO:0000256" key="2">
    <source>
        <dbReference type="ARBA" id="ARBA00022771"/>
    </source>
</evidence>
<dbReference type="Pfam" id="PF01753">
    <property type="entry name" value="zf-MYND"/>
    <property type="match status" value="1"/>
</dbReference>
<keyword evidence="1" id="KW-0479">Metal-binding</keyword>
<dbReference type="GeneID" id="9378539"/>
<dbReference type="OrthoDB" id="3012144at2759"/>
<evidence type="ECO:0000259" key="5">
    <source>
        <dbReference type="PROSITE" id="PS50865"/>
    </source>
</evidence>
<keyword evidence="7" id="KW-1185">Reference proteome</keyword>
<evidence type="ECO:0000313" key="7">
    <source>
        <dbReference type="Proteomes" id="UP000001861"/>
    </source>
</evidence>
<dbReference type="KEGG" id="cci:CC1G_14045"/>
<proteinExistence type="predicted"/>
<keyword evidence="3" id="KW-0862">Zinc</keyword>
<evidence type="ECO:0000256" key="4">
    <source>
        <dbReference type="PROSITE-ProRule" id="PRU00134"/>
    </source>
</evidence>
<name>D6RL21_COPC7</name>
<dbReference type="InterPro" id="IPR002893">
    <property type="entry name" value="Znf_MYND"/>
</dbReference>
<gene>
    <name evidence="6" type="ORF">CC1G_14045</name>
</gene>
<protein>
    <recommendedName>
        <fullName evidence="5">MYND-type domain-containing protein</fullName>
    </recommendedName>
</protein>
<dbReference type="InParanoid" id="D6RL21"/>
<dbReference type="EMBL" id="AACS02000002">
    <property type="protein sequence ID" value="EFI28513.1"/>
    <property type="molecule type" value="Genomic_DNA"/>
</dbReference>